<evidence type="ECO:0000313" key="3">
    <source>
        <dbReference type="Proteomes" id="UP000612282"/>
    </source>
</evidence>
<name>A0ABQ3XTK9_9ACTN</name>
<accession>A0ABQ3XTK9</accession>
<sequence>MLTWWPIPEETGTAESVEALHRLMRDFKGLRTRYPIDASSIPVQQVLADFHPPVALCDVAGAVDERAAAEAFVGRALQQDFDLAAGPPISAVLVTSGAQARWMALIIHHISIDGAARRTLASSFERHLAAIRHGGPATAPHSGSPLNDAVLQGSAAGRQLSDAAIRRWAGVAAAMPPTTLPVPVLSADGPLPTEAILTTDRAAVCERVARRSGVPVSTAFLGAYSAVLGRFLRMDRTPINVYSSNRFDADHAESVGCLYQTLPVLVGNDGKDSIRALMKQAQTALLDTYRFGCYDYDDATDTRVREQFRLGRNVSVMPSFNFPPAGSAAADRGSAPAGWSVTPIEHDLGDPFEFVVQIMGPDVLCAVRFDAALIPPATATGLISAVLRVLDIADEHPDLPVGLLLDAAGTPVLDRGADWTRRDGSWIHLDGIAEAARSHPAVTGATVATGSDGSLTLRVEADASLTPYALRCHLTGRLAELPGTVVPETFVLNGAPDDGREPGDGVFGSVREVAFELALRHVRPGAAWNAAQPYLLQGGRTADLSRVLAELATAGLGGLTYVDLMDFRPLADLARDARVVLPADMPAPLGDSRRLPVPAPAELI</sequence>
<dbReference type="Gene3D" id="3.30.559.30">
    <property type="entry name" value="Nonribosomal peptide synthetase, condensation domain"/>
    <property type="match status" value="1"/>
</dbReference>
<protein>
    <recommendedName>
        <fullName evidence="1">Condensation domain-containing protein</fullName>
    </recommendedName>
</protein>
<dbReference type="PANTHER" id="PTHR45527:SF1">
    <property type="entry name" value="FATTY ACID SYNTHASE"/>
    <property type="match status" value="1"/>
</dbReference>
<dbReference type="InterPro" id="IPR023213">
    <property type="entry name" value="CAT-like_dom_sf"/>
</dbReference>
<comment type="caution">
    <text evidence="2">The sequence shown here is derived from an EMBL/GenBank/DDBJ whole genome shotgun (WGS) entry which is preliminary data.</text>
</comment>
<dbReference type="SUPFAM" id="SSF52777">
    <property type="entry name" value="CoA-dependent acyltransferases"/>
    <property type="match status" value="2"/>
</dbReference>
<dbReference type="Proteomes" id="UP000612282">
    <property type="component" value="Unassembled WGS sequence"/>
</dbReference>
<dbReference type="EMBL" id="BOMG01000137">
    <property type="protein sequence ID" value="GID61770.1"/>
    <property type="molecule type" value="Genomic_DNA"/>
</dbReference>
<proteinExistence type="predicted"/>
<dbReference type="Pfam" id="PF00668">
    <property type="entry name" value="Condensation"/>
    <property type="match status" value="1"/>
</dbReference>
<gene>
    <name evidence="2" type="ORF">Aco03nite_101740</name>
</gene>
<evidence type="ECO:0000259" key="1">
    <source>
        <dbReference type="Pfam" id="PF00668"/>
    </source>
</evidence>
<evidence type="ECO:0000313" key="2">
    <source>
        <dbReference type="EMBL" id="GID61770.1"/>
    </source>
</evidence>
<dbReference type="Gene3D" id="3.30.559.10">
    <property type="entry name" value="Chloramphenicol acetyltransferase-like domain"/>
    <property type="match status" value="1"/>
</dbReference>
<organism evidence="2 3">
    <name type="scientific">Actinoplanes couchii</name>
    <dbReference type="NCBI Taxonomy" id="403638"/>
    <lineage>
        <taxon>Bacteria</taxon>
        <taxon>Bacillati</taxon>
        <taxon>Actinomycetota</taxon>
        <taxon>Actinomycetes</taxon>
        <taxon>Micromonosporales</taxon>
        <taxon>Micromonosporaceae</taxon>
        <taxon>Actinoplanes</taxon>
    </lineage>
</organism>
<reference evidence="2 3" key="1">
    <citation type="submission" date="2021-01" db="EMBL/GenBank/DDBJ databases">
        <title>Whole genome shotgun sequence of Actinoplanes couchii NBRC 106145.</title>
        <authorList>
            <person name="Komaki H."/>
            <person name="Tamura T."/>
        </authorList>
    </citation>
    <scope>NUCLEOTIDE SEQUENCE [LARGE SCALE GENOMIC DNA]</scope>
    <source>
        <strain evidence="2 3">NBRC 106145</strain>
    </source>
</reference>
<dbReference type="InterPro" id="IPR001242">
    <property type="entry name" value="Condensation_dom"/>
</dbReference>
<keyword evidence="3" id="KW-1185">Reference proteome</keyword>
<dbReference type="PANTHER" id="PTHR45527">
    <property type="entry name" value="NONRIBOSOMAL PEPTIDE SYNTHETASE"/>
    <property type="match status" value="1"/>
</dbReference>
<feature type="domain" description="Condensation" evidence="1">
    <location>
        <begin position="18"/>
        <end position="401"/>
    </location>
</feature>